<sequence>MALSIADATILPDPIIGPVTVIINGTLYCTVNGGLGVNGSATPAFTDALVQLRCRERTVVVASAITNSTGMFAINFRPSPLIFVGLIGGSCQLRVATPLVRCNSTLPSDRFLVSTGLRSRGTAFSGTSITVNIVPDGFTLSAQN</sequence>
<dbReference type="PANTHER" id="PTHR34458">
    <property type="entry name" value="POLLEN OLE E 1 ALLERGEN AND EXTENSIN FAMILY PROTEIN-RELATED"/>
    <property type="match status" value="1"/>
</dbReference>
<dbReference type="PANTHER" id="PTHR34458:SF5">
    <property type="entry name" value="POLLEN OLE E 1 ALLERGEN AND EXTENSIN FAMILY PROTEIN"/>
    <property type="match status" value="1"/>
</dbReference>
<gene>
    <name evidence="1" type="ORF">FPE_LOCUS27225</name>
</gene>
<keyword evidence="2" id="KW-1185">Reference proteome</keyword>
<evidence type="ECO:0000313" key="1">
    <source>
        <dbReference type="EMBL" id="CAI9779795.1"/>
    </source>
</evidence>
<reference evidence="1" key="1">
    <citation type="submission" date="2023-05" db="EMBL/GenBank/DDBJ databases">
        <authorList>
            <person name="Huff M."/>
        </authorList>
    </citation>
    <scope>NUCLEOTIDE SEQUENCE</scope>
</reference>
<evidence type="ECO:0000313" key="2">
    <source>
        <dbReference type="Proteomes" id="UP000834106"/>
    </source>
</evidence>
<protein>
    <recommendedName>
        <fullName evidence="3">Phylloplanin</fullName>
    </recommendedName>
</protein>
<dbReference type="InterPro" id="IPR040404">
    <property type="entry name" value="Phylloplanin-like"/>
</dbReference>
<accession>A0AAD2A1P3</accession>
<name>A0AAD2A1P3_9LAMI</name>
<dbReference type="EMBL" id="OU503052">
    <property type="protein sequence ID" value="CAI9779795.1"/>
    <property type="molecule type" value="Genomic_DNA"/>
</dbReference>
<dbReference type="AlphaFoldDB" id="A0AAD2A1P3"/>
<organism evidence="1 2">
    <name type="scientific">Fraxinus pennsylvanica</name>
    <dbReference type="NCBI Taxonomy" id="56036"/>
    <lineage>
        <taxon>Eukaryota</taxon>
        <taxon>Viridiplantae</taxon>
        <taxon>Streptophyta</taxon>
        <taxon>Embryophyta</taxon>
        <taxon>Tracheophyta</taxon>
        <taxon>Spermatophyta</taxon>
        <taxon>Magnoliopsida</taxon>
        <taxon>eudicotyledons</taxon>
        <taxon>Gunneridae</taxon>
        <taxon>Pentapetalae</taxon>
        <taxon>asterids</taxon>
        <taxon>lamiids</taxon>
        <taxon>Lamiales</taxon>
        <taxon>Oleaceae</taxon>
        <taxon>Oleeae</taxon>
        <taxon>Fraxinus</taxon>
    </lineage>
</organism>
<proteinExistence type="predicted"/>
<dbReference type="Proteomes" id="UP000834106">
    <property type="component" value="Chromosome 17"/>
</dbReference>
<evidence type="ECO:0008006" key="3">
    <source>
        <dbReference type="Google" id="ProtNLM"/>
    </source>
</evidence>